<dbReference type="Gene3D" id="2.160.20.10">
    <property type="entry name" value="Single-stranded right-handed beta-helix, Pectin lyase-like"/>
    <property type="match status" value="1"/>
</dbReference>
<organism evidence="1 2">
    <name type="scientific">Chryseobacterium soli</name>
    <dbReference type="NCBI Taxonomy" id="445961"/>
    <lineage>
        <taxon>Bacteria</taxon>
        <taxon>Pseudomonadati</taxon>
        <taxon>Bacteroidota</taxon>
        <taxon>Flavobacteriia</taxon>
        <taxon>Flavobacteriales</taxon>
        <taxon>Weeksellaceae</taxon>
        <taxon>Chryseobacterium group</taxon>
        <taxon>Chryseobacterium</taxon>
    </lineage>
</organism>
<protein>
    <recommendedName>
        <fullName evidence="3">Pectate lyase superfamily protein domain-containing protein</fullName>
    </recommendedName>
</protein>
<dbReference type="AlphaFoldDB" id="A0A086ABZ3"/>
<name>A0A086ABZ3_9FLAO</name>
<dbReference type="InterPro" id="IPR011050">
    <property type="entry name" value="Pectin_lyase_fold/virulence"/>
</dbReference>
<dbReference type="InterPro" id="IPR012334">
    <property type="entry name" value="Pectin_lyas_fold"/>
</dbReference>
<proteinExistence type="predicted"/>
<comment type="caution">
    <text evidence="1">The sequence shown here is derived from an EMBL/GenBank/DDBJ whole genome shotgun (WGS) entry which is preliminary data.</text>
</comment>
<evidence type="ECO:0000313" key="2">
    <source>
        <dbReference type="Proteomes" id="UP000028705"/>
    </source>
</evidence>
<gene>
    <name evidence="1" type="ORF">IW15_01810</name>
</gene>
<accession>A0A086ABZ3</accession>
<dbReference type="Proteomes" id="UP000028705">
    <property type="component" value="Unassembled WGS sequence"/>
</dbReference>
<dbReference type="SUPFAM" id="SSF51126">
    <property type="entry name" value="Pectin lyase-like"/>
    <property type="match status" value="1"/>
</dbReference>
<dbReference type="EMBL" id="JPRH01000001">
    <property type="protein sequence ID" value="KFF14207.1"/>
    <property type="molecule type" value="Genomic_DNA"/>
</dbReference>
<keyword evidence="2" id="KW-1185">Reference proteome</keyword>
<dbReference type="OrthoDB" id="1219025at2"/>
<dbReference type="RefSeq" id="WP_034708805.1">
    <property type="nucleotide sequence ID" value="NZ_JPRH01000001.1"/>
</dbReference>
<evidence type="ECO:0000313" key="1">
    <source>
        <dbReference type="EMBL" id="KFF14207.1"/>
    </source>
</evidence>
<reference evidence="1 2" key="1">
    <citation type="submission" date="2014-07" db="EMBL/GenBank/DDBJ databases">
        <title>Genome of Chryseobacterium soli DSM 19298.</title>
        <authorList>
            <person name="Stropko S.J."/>
            <person name="Pipes S.E."/>
            <person name="Newman J."/>
        </authorList>
    </citation>
    <scope>NUCLEOTIDE SEQUENCE [LARGE SCALE GENOMIC DNA]</scope>
    <source>
        <strain evidence="1 2">DSM 19298</strain>
    </source>
</reference>
<sequence>MCTQSDQFLNLACDCFAQTEVWYDNKPMDSGKVDGVIYIELQGKFYRRKLNGFVNIQWYGDDFQKAFDYPEKIPVYFPAGTYKIKSGIRNKGKDIYGDGAEATILQVYEDMEYVLKLSGQNASFRSFSINGKLSLEQPDPLPEIIKQTDHCIIVENGNSSRLVSIIAQQSKYDNIVISNLGNNSNFLIVNSLLRNCGSVLKGNGSGTTLPNGGSLITTNISSYADLRKNIDFIKVGNEIRNICDIIGNNLVVYPAFEPFSNENVEILMGSNVLIKRNPDNSRIKIESSTLQSSALAGIDDHALYGAISENNIFELQTCGRIVGRKDINGNHEMVFAPADRSNYYEDTPFGAVRLELASDTEIDSSMFYQGLKDIKLIEEYNTKIIYGSYQSGYKQEFCVNYSNFNLEILRNYIFEQSAATQNVVLNLPLEANFPDIFDKYGYSFEILTANIGGKNITINAENGSMINGQQSFVIADNYKSFRLIWNKESKWIIG</sequence>
<evidence type="ECO:0008006" key="3">
    <source>
        <dbReference type="Google" id="ProtNLM"/>
    </source>
</evidence>